<keyword evidence="3" id="KW-0812">Transmembrane</keyword>
<feature type="compositionally biased region" description="Basic and acidic residues" evidence="2">
    <location>
        <begin position="179"/>
        <end position="190"/>
    </location>
</feature>
<evidence type="ECO:0000313" key="4">
    <source>
        <dbReference type="EMBL" id="KAK1629549.1"/>
    </source>
</evidence>
<dbReference type="PANTHER" id="PTHR33026">
    <property type="entry name" value="OS06G0360600 PROTEIN"/>
    <property type="match status" value="1"/>
</dbReference>
<evidence type="ECO:0000313" key="5">
    <source>
        <dbReference type="Proteomes" id="UP001231189"/>
    </source>
</evidence>
<accession>A0AAD8RRH2</accession>
<organism evidence="4 5">
    <name type="scientific">Lolium multiflorum</name>
    <name type="common">Italian ryegrass</name>
    <name type="synonym">Lolium perenne subsp. multiflorum</name>
    <dbReference type="NCBI Taxonomy" id="4521"/>
    <lineage>
        <taxon>Eukaryota</taxon>
        <taxon>Viridiplantae</taxon>
        <taxon>Streptophyta</taxon>
        <taxon>Embryophyta</taxon>
        <taxon>Tracheophyta</taxon>
        <taxon>Spermatophyta</taxon>
        <taxon>Magnoliopsida</taxon>
        <taxon>Liliopsida</taxon>
        <taxon>Poales</taxon>
        <taxon>Poaceae</taxon>
        <taxon>BOP clade</taxon>
        <taxon>Pooideae</taxon>
        <taxon>Poodae</taxon>
        <taxon>Poeae</taxon>
        <taxon>Poeae Chloroplast Group 2 (Poeae type)</taxon>
        <taxon>Loliodinae</taxon>
        <taxon>Loliinae</taxon>
        <taxon>Lolium</taxon>
    </lineage>
</organism>
<feature type="coiled-coil region" evidence="1">
    <location>
        <begin position="369"/>
        <end position="414"/>
    </location>
</feature>
<comment type="caution">
    <text evidence="4">The sequence shown here is derived from an EMBL/GenBank/DDBJ whole genome shotgun (WGS) entry which is preliminary data.</text>
</comment>
<reference evidence="4" key="1">
    <citation type="submission" date="2023-07" db="EMBL/GenBank/DDBJ databases">
        <title>A chromosome-level genome assembly of Lolium multiflorum.</title>
        <authorList>
            <person name="Chen Y."/>
            <person name="Copetti D."/>
            <person name="Kolliker R."/>
            <person name="Studer B."/>
        </authorList>
    </citation>
    <scope>NUCLEOTIDE SEQUENCE</scope>
    <source>
        <strain evidence="4">02402/16</strain>
        <tissue evidence="4">Leaf</tissue>
    </source>
</reference>
<proteinExistence type="predicted"/>
<sequence>MAAEDLDWERSKISNQDLNLMKKLGLMKKDDAIRFPSEESYPNPPMEYRVSFVDHLIRGLSAPIHDFLRGLLFVYGIQLHQTILLCLLFLPFLRMEKSKNKLSLPKTIKVPLFMKVKSQPLIKDLLRIGTQFVGYREYASNAEEKLAEANERANTLAQQLEQSEQARKKAESDAVGARAEADKAKSDAAGVEDLRRRLHDAETSLSEHITAQSAREEAILKRLKTQSRRFVARTAQEFQLEEPVNDPLLDALSFLEVHGSEAREGIDQAKAGLSRLFPYFFPKKEEPATFLDLAKSFNSAEDLGLKMRQENMKVAVESTVALVADSRQTIDWMKLIFDNYSPIPDPPEVFPSSLAKKSSVPVNLDDSSSVDLTEELKELRVQLQSVKKQSLILMEQSRESSEKEKIALQQAQDAITDKDAAVAEADAAASRENSMLQLLTDASLDMAGAFLDPITEDERVEARSNVLLRLAREHGSTFWGTPERTRQIVRFQDRALQMPETLPALMDKFRDAPRIHGFVRAQLAAGARFAMIMIKICYPKLDVGQVVPKCLEKMSKRKRNFGKYDDIVTPVAEDMMDELLRMDSEFFVKGSYAEHSTRAVNNEHLTIDNILGNS</sequence>
<feature type="transmembrane region" description="Helical" evidence="3">
    <location>
        <begin position="72"/>
        <end position="93"/>
    </location>
</feature>
<protein>
    <submittedName>
        <fullName evidence="4">Uncharacterized protein</fullName>
    </submittedName>
</protein>
<keyword evidence="5" id="KW-1185">Reference proteome</keyword>
<feature type="region of interest" description="Disordered" evidence="2">
    <location>
        <begin position="163"/>
        <end position="190"/>
    </location>
</feature>
<dbReference type="EMBL" id="JAUUTY010000005">
    <property type="protein sequence ID" value="KAK1629549.1"/>
    <property type="molecule type" value="Genomic_DNA"/>
</dbReference>
<dbReference type="AlphaFoldDB" id="A0AAD8RRH2"/>
<keyword evidence="3" id="KW-0472">Membrane</keyword>
<keyword evidence="3" id="KW-1133">Transmembrane helix</keyword>
<evidence type="ECO:0000256" key="2">
    <source>
        <dbReference type="SAM" id="MobiDB-lite"/>
    </source>
</evidence>
<evidence type="ECO:0000256" key="1">
    <source>
        <dbReference type="SAM" id="Coils"/>
    </source>
</evidence>
<name>A0AAD8RRH2_LOLMU</name>
<evidence type="ECO:0000256" key="3">
    <source>
        <dbReference type="SAM" id="Phobius"/>
    </source>
</evidence>
<keyword evidence="1" id="KW-0175">Coiled coil</keyword>
<gene>
    <name evidence="4" type="ORF">QYE76_003864</name>
</gene>
<dbReference type="PANTHER" id="PTHR33026:SF7">
    <property type="entry name" value="OS03G0100275 PROTEIN"/>
    <property type="match status" value="1"/>
</dbReference>
<dbReference type="Proteomes" id="UP001231189">
    <property type="component" value="Unassembled WGS sequence"/>
</dbReference>